<dbReference type="GO" id="GO:0006888">
    <property type="term" value="P:endoplasmic reticulum to Golgi vesicle-mediated transport"/>
    <property type="evidence" value="ECO:0007669"/>
    <property type="project" value="TreeGrafter"/>
</dbReference>
<reference evidence="14 15" key="1">
    <citation type="submission" date="2016-07" db="EMBL/GenBank/DDBJ databases">
        <title>Pervasive Adenine N6-methylation of Active Genes in Fungi.</title>
        <authorList>
            <consortium name="DOE Joint Genome Institute"/>
            <person name="Mondo S.J."/>
            <person name="Dannebaum R.O."/>
            <person name="Kuo R.C."/>
            <person name="Labutti K."/>
            <person name="Haridas S."/>
            <person name="Kuo A."/>
            <person name="Salamov A."/>
            <person name="Ahrendt S.R."/>
            <person name="Lipzen A."/>
            <person name="Sullivan W."/>
            <person name="Andreopoulos W.B."/>
            <person name="Clum A."/>
            <person name="Lindquist E."/>
            <person name="Daum C."/>
            <person name="Ramamoorthy G.K."/>
            <person name="Gryganskyi A."/>
            <person name="Culley D."/>
            <person name="Magnuson J.K."/>
            <person name="James T.Y."/>
            <person name="O'Malley M.A."/>
            <person name="Stajich J.E."/>
            <person name="Spatafora J.W."/>
            <person name="Visel A."/>
            <person name="Grigoriev I.V."/>
        </authorList>
    </citation>
    <scope>NUCLEOTIDE SEQUENCE [LARGE SCALE GENOMIC DNA]</scope>
    <source>
        <strain evidence="14 15">PL171</strain>
    </source>
</reference>
<dbReference type="CDD" id="cd14830">
    <property type="entry name" value="Delta_COP_N"/>
    <property type="match status" value="1"/>
</dbReference>
<comment type="function">
    <text evidence="11">The coatomer is a cytosolic protein complex that binds to dilysine motifs and reversibly associates with Golgi non-clathrin-coated vesicles, which further mediate biosynthetic protein transport from the ER, via the Golgi up to the trans Golgi network.</text>
</comment>
<evidence type="ECO:0000256" key="4">
    <source>
        <dbReference type="ARBA" id="ARBA00022448"/>
    </source>
</evidence>
<dbReference type="InterPro" id="IPR022775">
    <property type="entry name" value="AP_mu_sigma_su"/>
</dbReference>
<evidence type="ECO:0000313" key="15">
    <source>
        <dbReference type="Proteomes" id="UP000193411"/>
    </source>
</evidence>
<evidence type="ECO:0000256" key="9">
    <source>
        <dbReference type="ARBA" id="ARBA00023136"/>
    </source>
</evidence>
<feature type="compositionally biased region" description="Polar residues" evidence="12">
    <location>
        <begin position="234"/>
        <end position="250"/>
    </location>
</feature>
<dbReference type="GO" id="GO:0000139">
    <property type="term" value="C:Golgi membrane"/>
    <property type="evidence" value="ECO:0007669"/>
    <property type="project" value="UniProtKB-SubCell"/>
</dbReference>
<dbReference type="InterPro" id="IPR027059">
    <property type="entry name" value="Coatomer_dsu"/>
</dbReference>
<evidence type="ECO:0000256" key="3">
    <source>
        <dbReference type="ARBA" id="ARBA00011775"/>
    </source>
</evidence>
<dbReference type="InterPro" id="IPR036168">
    <property type="entry name" value="AP2_Mu_C_sf"/>
</dbReference>
<name>A0A1Y2HZC7_9FUNG</name>
<proteinExistence type="inferred from homology"/>
<dbReference type="GO" id="GO:0006890">
    <property type="term" value="P:retrograde vesicle-mediated transport, Golgi to endoplasmic reticulum"/>
    <property type="evidence" value="ECO:0007669"/>
    <property type="project" value="UniProtKB-UniRule"/>
</dbReference>
<comment type="subcellular location">
    <subcellularLocation>
        <location evidence="11">Cytoplasm</location>
    </subcellularLocation>
    <subcellularLocation>
        <location evidence="1 11">Golgi apparatus membrane</location>
        <topology evidence="1 11">Peripheral membrane protein</topology>
        <orientation evidence="1 11">Cytoplasmic side</orientation>
    </subcellularLocation>
    <subcellularLocation>
        <location evidence="11">Cytoplasmic vesicle</location>
        <location evidence="11">COPI-coated vesicle membrane</location>
        <topology evidence="11">Peripheral membrane protein</topology>
        <orientation evidence="11">Cytoplasmic side</orientation>
    </subcellularLocation>
</comment>
<feature type="region of interest" description="Disordered" evidence="12">
    <location>
        <begin position="200"/>
        <end position="250"/>
    </location>
</feature>
<keyword evidence="5 11" id="KW-0963">Cytoplasm</keyword>
<evidence type="ECO:0000256" key="11">
    <source>
        <dbReference type="RuleBase" id="RU366052"/>
    </source>
</evidence>
<evidence type="ECO:0000256" key="5">
    <source>
        <dbReference type="ARBA" id="ARBA00022490"/>
    </source>
</evidence>
<dbReference type="Gene3D" id="3.30.450.60">
    <property type="match status" value="1"/>
</dbReference>
<dbReference type="STRING" id="765915.A0A1Y2HZC7"/>
<keyword evidence="15" id="KW-1185">Reference proteome</keyword>
<dbReference type="OrthoDB" id="10266042at2759"/>
<evidence type="ECO:0000256" key="2">
    <source>
        <dbReference type="ARBA" id="ARBA00010516"/>
    </source>
</evidence>
<sequence>MAILAASVTTKSGKVLVSRQFLDMPRSRIEGLMASFPKLVSAGTQHTTVDTDEVRFVYQPLDDLYLVLTTTKKSNILQDINSLHLFARVVAEYCRVMAEREIVDHAFELVAAFDELVSLGYRENVNLAQLRTIALMDSNEERIQEMIKKNKEMEAKEQSRLKAKQMELQRKQMAKMQAQGFGPGAMGGMGGAPTGFGSAASNSGSFGNPGGFGGAPSNPFGGPSSSPPAGMPSYTPSAALTSSPQRNMQDLSGVKTGMKLGAARQQTDIADVFGGMAIATPAATASPTPAAAAPAMASPMTAPAAPTPQPKEPVHVILDERVVVSVNRDGGLQQMEVKGDLSVHVTTPAAAQARVQVQLPANSAAQFKTHPNMDKKAWTDSSTLTLRDASKSFPVGQPSGVLKWRLVSKDESAVPLSINCWPNPTNDGHCEVNIEYELLATHMTLRNVVLAVPIPPSPAQPQVQHVDGDTVYDRARGLLYWQVPEVSGDKPSGSLDFKAAGDQPGAYFPVAVQFASSTLYCPIAVVGAVGGDGAPVEFGVTASCQPDEYKIV</sequence>
<dbReference type="SUPFAM" id="SSF49447">
    <property type="entry name" value="Second domain of Mu2 adaptin subunit (ap50) of ap2 adaptor"/>
    <property type="match status" value="1"/>
</dbReference>
<feature type="compositionally biased region" description="Low complexity" evidence="12">
    <location>
        <begin position="215"/>
        <end position="224"/>
    </location>
</feature>
<dbReference type="Proteomes" id="UP000193411">
    <property type="component" value="Unassembled WGS sequence"/>
</dbReference>
<dbReference type="GO" id="GO:0015031">
    <property type="term" value="P:protein transport"/>
    <property type="evidence" value="ECO:0007669"/>
    <property type="project" value="UniProtKB-KW"/>
</dbReference>
<comment type="similarity">
    <text evidence="2 11">Belongs to the adaptor complexes medium subunit family. Delta-COP subfamily.</text>
</comment>
<keyword evidence="10" id="KW-0968">Cytoplasmic vesicle</keyword>
<organism evidence="14 15">
    <name type="scientific">Catenaria anguillulae PL171</name>
    <dbReference type="NCBI Taxonomy" id="765915"/>
    <lineage>
        <taxon>Eukaryota</taxon>
        <taxon>Fungi</taxon>
        <taxon>Fungi incertae sedis</taxon>
        <taxon>Blastocladiomycota</taxon>
        <taxon>Blastocladiomycetes</taxon>
        <taxon>Blastocladiales</taxon>
        <taxon>Catenariaceae</taxon>
        <taxon>Catenaria</taxon>
    </lineage>
</organism>
<evidence type="ECO:0000256" key="6">
    <source>
        <dbReference type="ARBA" id="ARBA00022892"/>
    </source>
</evidence>
<protein>
    <recommendedName>
        <fullName evidence="11">Coatomer subunit delta</fullName>
    </recommendedName>
</protein>
<evidence type="ECO:0000256" key="12">
    <source>
        <dbReference type="SAM" id="MobiDB-lite"/>
    </source>
</evidence>
<keyword evidence="9 11" id="KW-0472">Membrane</keyword>
<keyword evidence="4 11" id="KW-0813">Transport</keyword>
<dbReference type="PANTHER" id="PTHR10121">
    <property type="entry name" value="COATOMER SUBUNIT DELTA"/>
    <property type="match status" value="1"/>
</dbReference>
<dbReference type="SUPFAM" id="SSF64356">
    <property type="entry name" value="SNARE-like"/>
    <property type="match status" value="1"/>
</dbReference>
<keyword evidence="7 11" id="KW-0653">Protein transport</keyword>
<comment type="caution">
    <text evidence="14">The sequence shown here is derived from an EMBL/GenBank/DDBJ whole genome shotgun (WGS) entry which is preliminary data.</text>
</comment>
<dbReference type="Gene3D" id="2.60.40.1170">
    <property type="entry name" value="Mu homology domain, subdomain B"/>
    <property type="match status" value="2"/>
</dbReference>
<dbReference type="InterPro" id="IPR028565">
    <property type="entry name" value="MHD"/>
</dbReference>
<keyword evidence="8 11" id="KW-0333">Golgi apparatus</keyword>
<feature type="domain" description="MHD" evidence="13">
    <location>
        <begin position="311"/>
        <end position="552"/>
    </location>
</feature>
<evidence type="ECO:0000313" key="14">
    <source>
        <dbReference type="EMBL" id="ORZ39985.1"/>
    </source>
</evidence>
<dbReference type="PANTHER" id="PTHR10121:SF0">
    <property type="entry name" value="COATOMER SUBUNIT DELTA"/>
    <property type="match status" value="1"/>
</dbReference>
<dbReference type="GO" id="GO:0051645">
    <property type="term" value="P:Golgi localization"/>
    <property type="evidence" value="ECO:0007669"/>
    <property type="project" value="TreeGrafter"/>
</dbReference>
<dbReference type="AlphaFoldDB" id="A0A1Y2HZC7"/>
<evidence type="ECO:0000256" key="1">
    <source>
        <dbReference type="ARBA" id="ARBA00004255"/>
    </source>
</evidence>
<evidence type="ECO:0000256" key="8">
    <source>
        <dbReference type="ARBA" id="ARBA00023034"/>
    </source>
</evidence>
<dbReference type="InterPro" id="IPR011012">
    <property type="entry name" value="Longin-like_dom_sf"/>
</dbReference>
<dbReference type="FunFam" id="3.30.450.60:FF:000003">
    <property type="entry name" value="Coatomer subunit delta"/>
    <property type="match status" value="1"/>
</dbReference>
<dbReference type="PROSITE" id="PS51072">
    <property type="entry name" value="MHD"/>
    <property type="match status" value="1"/>
</dbReference>
<evidence type="ECO:0000259" key="13">
    <source>
        <dbReference type="PROSITE" id="PS51072"/>
    </source>
</evidence>
<dbReference type="EMBL" id="MCFL01000004">
    <property type="protein sequence ID" value="ORZ39985.1"/>
    <property type="molecule type" value="Genomic_DNA"/>
</dbReference>
<dbReference type="GO" id="GO:0030126">
    <property type="term" value="C:COPI vesicle coat"/>
    <property type="evidence" value="ECO:0007669"/>
    <property type="project" value="UniProtKB-UniRule"/>
</dbReference>
<gene>
    <name evidence="14" type="ORF">BCR44DRAFT_57383</name>
</gene>
<keyword evidence="6 11" id="KW-0931">ER-Golgi transport</keyword>
<comment type="subunit">
    <text evidence="3 11">Oligomeric complex that consists of at least the alpha, beta, beta', gamma, delta, epsilon and zeta subunits.</text>
</comment>
<evidence type="ECO:0000256" key="7">
    <source>
        <dbReference type="ARBA" id="ARBA00022927"/>
    </source>
</evidence>
<dbReference type="Pfam" id="PF00928">
    <property type="entry name" value="Adap_comp_sub"/>
    <property type="match status" value="1"/>
</dbReference>
<dbReference type="CDD" id="cd09254">
    <property type="entry name" value="AP_delta-COPI_MHD"/>
    <property type="match status" value="1"/>
</dbReference>
<dbReference type="Pfam" id="PF01217">
    <property type="entry name" value="Clat_adaptor_s"/>
    <property type="match status" value="1"/>
</dbReference>
<accession>A0A1Y2HZC7</accession>
<evidence type="ECO:0000256" key="10">
    <source>
        <dbReference type="ARBA" id="ARBA00023329"/>
    </source>
</evidence>